<dbReference type="PROSITE" id="PS50112">
    <property type="entry name" value="PAS"/>
    <property type="match status" value="1"/>
</dbReference>
<dbReference type="SUPFAM" id="SSF55785">
    <property type="entry name" value="PYP-like sensor domain (PAS domain)"/>
    <property type="match status" value="1"/>
</dbReference>
<evidence type="ECO:0000313" key="9">
    <source>
        <dbReference type="EMBL" id="QLG28211.1"/>
    </source>
</evidence>
<dbReference type="AlphaFoldDB" id="A0A7D5GIJ0"/>
<dbReference type="Pfam" id="PF08447">
    <property type="entry name" value="PAS_3"/>
    <property type="match status" value="1"/>
</dbReference>
<dbReference type="SUPFAM" id="SSF55781">
    <property type="entry name" value="GAF domain-like"/>
    <property type="match status" value="1"/>
</dbReference>
<evidence type="ECO:0000256" key="1">
    <source>
        <dbReference type="ARBA" id="ARBA00022679"/>
    </source>
</evidence>
<dbReference type="InterPro" id="IPR013655">
    <property type="entry name" value="PAS_fold_3"/>
</dbReference>
<dbReference type="PANTHER" id="PTHR34236">
    <property type="entry name" value="DIMETHYL SULFOXIDE REDUCTASE TRANSCRIPTIONAL ACTIVATOR"/>
    <property type="match status" value="1"/>
</dbReference>
<dbReference type="InterPro" id="IPR011006">
    <property type="entry name" value="CheY-like_superfamily"/>
</dbReference>
<accession>A0A7D5GIJ0</accession>
<dbReference type="Gene3D" id="3.30.450.20">
    <property type="entry name" value="PAS domain"/>
    <property type="match status" value="1"/>
</dbReference>
<sequence length="680" mass="75553">MSHDDPLQLLLIEDNPGDARYITELLQEATELSARVRSQEVGDGQVFDEDGTAPTIHHESRLEAGLNLLDEVAVDVVLLDLDLPDSEGLETLSTTLDRASAPVVVLTGLRDRERGLKALRSGADEYLVKDEVNSDLLIRTVYHAVERRAHLRELKRYEVLIEESTDVNAVVDLDGTIQYVTPSVETVLGYEPGELTGENGFEYVHPDDREGARKSLKRVLETDDAPSMEFRFEHRDGSWVVLEVRGRDLREEELIDGIVLYTTDVTERKRREEQLAQQREELAALNQLNGVVQEITHRVIESATREELERAVCEALAGSDSYSFAWIGEVDAASEKVVVRTEAGVEDYLGDVEITVDDGSTGQGPTGRAIRTGTIQVARNVHEDPDYEPWWDHAEEHGIHSSAAIPFVHDGMLYGVLNVYSDRRYAFGDDERAVIGQLGQVVGHAITAIERKQALMSEEVIEVKFVVQNYLDSLGVAGGTDDSISFERVVPLGDDRYAVYGRAGADAIDVLDAVREHDPSWESVTVLSEGGDEIRFELTLSGSTMLTAIASAHGRVHRATIEDGALEVTVHLPPGANVRSVVDTMQEAYPMTQLLAQRRTERRPEAQVDVRQAFDEQLTLRQQSALEAAYFSGFFEWPRDSSGEDVAESLDVSAPTFHQHLRAAERKLLEAVFEASDTER</sequence>
<feature type="domain" description="PAC" evidence="8">
    <location>
        <begin position="226"/>
        <end position="277"/>
    </location>
</feature>
<dbReference type="Gene3D" id="3.40.50.2300">
    <property type="match status" value="1"/>
</dbReference>
<evidence type="ECO:0000256" key="3">
    <source>
        <dbReference type="ARBA" id="ARBA00023015"/>
    </source>
</evidence>
<evidence type="ECO:0000259" key="6">
    <source>
        <dbReference type="PROSITE" id="PS50110"/>
    </source>
</evidence>
<dbReference type="Pfam" id="PF00072">
    <property type="entry name" value="Response_reg"/>
    <property type="match status" value="1"/>
</dbReference>
<keyword evidence="10" id="KW-1185">Reference proteome</keyword>
<evidence type="ECO:0000256" key="5">
    <source>
        <dbReference type="PROSITE-ProRule" id="PRU00169"/>
    </source>
</evidence>
<dbReference type="GO" id="GO:0016301">
    <property type="term" value="F:kinase activity"/>
    <property type="evidence" value="ECO:0007669"/>
    <property type="project" value="UniProtKB-KW"/>
</dbReference>
<dbReference type="GO" id="GO:0000160">
    <property type="term" value="P:phosphorelay signal transduction system"/>
    <property type="evidence" value="ECO:0007669"/>
    <property type="project" value="InterPro"/>
</dbReference>
<gene>
    <name evidence="9" type="ORF">HUG10_11900</name>
</gene>
<dbReference type="InterPro" id="IPR001789">
    <property type="entry name" value="Sig_transdc_resp-reg_receiver"/>
</dbReference>
<dbReference type="NCBIfam" id="TIGR00229">
    <property type="entry name" value="sensory_box"/>
    <property type="match status" value="1"/>
</dbReference>
<keyword evidence="3" id="KW-0805">Transcription regulation</keyword>
<keyword evidence="5" id="KW-0597">Phosphoprotein</keyword>
<dbReference type="SMART" id="SM00065">
    <property type="entry name" value="GAF"/>
    <property type="match status" value="1"/>
</dbReference>
<dbReference type="InterPro" id="IPR000700">
    <property type="entry name" value="PAS-assoc_C"/>
</dbReference>
<evidence type="ECO:0000256" key="2">
    <source>
        <dbReference type="ARBA" id="ARBA00022777"/>
    </source>
</evidence>
<evidence type="ECO:0000259" key="8">
    <source>
        <dbReference type="PROSITE" id="PS50113"/>
    </source>
</evidence>
<feature type="modified residue" description="4-aspartylphosphate" evidence="5">
    <location>
        <position position="80"/>
    </location>
</feature>
<dbReference type="Pfam" id="PF15915">
    <property type="entry name" value="BAT"/>
    <property type="match status" value="1"/>
</dbReference>
<dbReference type="PROSITE" id="PS50110">
    <property type="entry name" value="RESPONSE_REGULATORY"/>
    <property type="match status" value="1"/>
</dbReference>
<reference evidence="9 10" key="1">
    <citation type="submission" date="2020-07" db="EMBL/GenBank/DDBJ databases">
        <title>Gai3-2, isolated from salt lake.</title>
        <authorList>
            <person name="Cui H."/>
            <person name="Shi X."/>
        </authorList>
    </citation>
    <scope>NUCLEOTIDE SEQUENCE [LARGE SCALE GENOMIC DNA]</scope>
    <source>
        <strain evidence="9 10">Gai3-2</strain>
    </source>
</reference>
<dbReference type="CDD" id="cd00130">
    <property type="entry name" value="PAS"/>
    <property type="match status" value="1"/>
</dbReference>
<keyword evidence="1" id="KW-0808">Transferase</keyword>
<protein>
    <submittedName>
        <fullName evidence="9">PAS domain S-box protein</fullName>
    </submittedName>
</protein>
<dbReference type="RefSeq" id="WP_179169786.1">
    <property type="nucleotide sequence ID" value="NZ_CP058529.1"/>
</dbReference>
<dbReference type="SMART" id="SM00091">
    <property type="entry name" value="PAS"/>
    <property type="match status" value="1"/>
</dbReference>
<dbReference type="GeneID" id="56029547"/>
<dbReference type="PROSITE" id="PS50113">
    <property type="entry name" value="PAC"/>
    <property type="match status" value="1"/>
</dbReference>
<organism evidence="9 10">
    <name type="scientific">Halorarum halophilum</name>
    <dbReference type="NCBI Taxonomy" id="2743090"/>
    <lineage>
        <taxon>Archaea</taxon>
        <taxon>Methanobacteriati</taxon>
        <taxon>Methanobacteriota</taxon>
        <taxon>Stenosarchaea group</taxon>
        <taxon>Halobacteria</taxon>
        <taxon>Halobacteriales</taxon>
        <taxon>Haloferacaceae</taxon>
        <taxon>Halorarum</taxon>
    </lineage>
</organism>
<dbReference type="InterPro" id="IPR000014">
    <property type="entry name" value="PAS"/>
</dbReference>
<evidence type="ECO:0000256" key="4">
    <source>
        <dbReference type="ARBA" id="ARBA00023163"/>
    </source>
</evidence>
<keyword evidence="2" id="KW-0418">Kinase</keyword>
<keyword evidence="4" id="KW-0804">Transcription</keyword>
<feature type="domain" description="PAS" evidence="7">
    <location>
        <begin position="153"/>
        <end position="223"/>
    </location>
</feature>
<dbReference type="InterPro" id="IPR029016">
    <property type="entry name" value="GAF-like_dom_sf"/>
</dbReference>
<name>A0A7D5GIJ0_9EURY</name>
<dbReference type="InterPro" id="IPR007050">
    <property type="entry name" value="HTH_bacterioopsin"/>
</dbReference>
<dbReference type="InterPro" id="IPR031803">
    <property type="entry name" value="BAT_GAF/HTH-assoc"/>
</dbReference>
<evidence type="ECO:0000259" key="7">
    <source>
        <dbReference type="PROSITE" id="PS50112"/>
    </source>
</evidence>
<dbReference type="Pfam" id="PF13185">
    <property type="entry name" value="GAF_2"/>
    <property type="match status" value="1"/>
</dbReference>
<feature type="domain" description="Response regulatory" evidence="6">
    <location>
        <begin position="8"/>
        <end position="144"/>
    </location>
</feature>
<evidence type="ECO:0000313" key="10">
    <source>
        <dbReference type="Proteomes" id="UP000509750"/>
    </source>
</evidence>
<dbReference type="SMART" id="SM00086">
    <property type="entry name" value="PAC"/>
    <property type="match status" value="1"/>
</dbReference>
<dbReference type="PANTHER" id="PTHR34236:SF1">
    <property type="entry name" value="DIMETHYL SULFOXIDE REDUCTASE TRANSCRIPTIONAL ACTIVATOR"/>
    <property type="match status" value="1"/>
</dbReference>
<dbReference type="Proteomes" id="UP000509750">
    <property type="component" value="Chromosome"/>
</dbReference>
<dbReference type="Gene3D" id="3.30.450.40">
    <property type="match status" value="1"/>
</dbReference>
<dbReference type="InterPro" id="IPR003018">
    <property type="entry name" value="GAF"/>
</dbReference>
<dbReference type="InterPro" id="IPR035965">
    <property type="entry name" value="PAS-like_dom_sf"/>
</dbReference>
<dbReference type="OrthoDB" id="165911at2157"/>
<dbReference type="EMBL" id="CP058529">
    <property type="protein sequence ID" value="QLG28211.1"/>
    <property type="molecule type" value="Genomic_DNA"/>
</dbReference>
<dbReference type="SUPFAM" id="SSF52172">
    <property type="entry name" value="CheY-like"/>
    <property type="match status" value="1"/>
</dbReference>
<dbReference type="InterPro" id="IPR001610">
    <property type="entry name" value="PAC"/>
</dbReference>
<dbReference type="Pfam" id="PF04967">
    <property type="entry name" value="HTH_10"/>
    <property type="match status" value="1"/>
</dbReference>
<dbReference type="KEGG" id="halg:HUG10_11900"/>
<dbReference type="SMART" id="SM00448">
    <property type="entry name" value="REC"/>
    <property type="match status" value="1"/>
</dbReference>
<proteinExistence type="predicted"/>